<dbReference type="PANTHER" id="PTHR48287:SF1">
    <property type="entry name" value="ARM REPEAT SUPERFAMILY PROTEIN"/>
    <property type="match status" value="1"/>
</dbReference>
<name>A0A8H5GTN7_9AGAR</name>
<comment type="similarity">
    <text evidence="2">Belongs to the RRP12 family.</text>
</comment>
<feature type="region of interest" description="Disordered" evidence="4">
    <location>
        <begin position="1179"/>
        <end position="1198"/>
    </location>
</feature>
<dbReference type="PANTHER" id="PTHR48287">
    <property type="entry name" value="ARM REPEAT SUPERFAMILY PROTEIN"/>
    <property type="match status" value="1"/>
</dbReference>
<evidence type="ECO:0000259" key="5">
    <source>
        <dbReference type="Pfam" id="PF08161"/>
    </source>
</evidence>
<reference evidence="7 8" key="1">
    <citation type="journal article" date="2020" name="ISME J.">
        <title>Uncovering the hidden diversity of litter-decomposition mechanisms in mushroom-forming fungi.</title>
        <authorList>
            <person name="Floudas D."/>
            <person name="Bentzer J."/>
            <person name="Ahren D."/>
            <person name="Johansson T."/>
            <person name="Persson P."/>
            <person name="Tunlid A."/>
        </authorList>
    </citation>
    <scope>NUCLEOTIDE SEQUENCE [LARGE SCALE GENOMIC DNA]</scope>
    <source>
        <strain evidence="7 8">CBS 291.85</strain>
    </source>
</reference>
<evidence type="ECO:0000313" key="8">
    <source>
        <dbReference type="Proteomes" id="UP000559256"/>
    </source>
</evidence>
<dbReference type="Proteomes" id="UP000559256">
    <property type="component" value="Unassembled WGS sequence"/>
</dbReference>
<comment type="caution">
    <text evidence="7">The sequence shown here is derived from an EMBL/GenBank/DDBJ whole genome shotgun (WGS) entry which is preliminary data.</text>
</comment>
<dbReference type="InterPro" id="IPR016024">
    <property type="entry name" value="ARM-type_fold"/>
</dbReference>
<dbReference type="Gene3D" id="1.25.10.10">
    <property type="entry name" value="Leucine-rich Repeat Variant"/>
    <property type="match status" value="2"/>
</dbReference>
<dbReference type="GO" id="GO:0005634">
    <property type="term" value="C:nucleus"/>
    <property type="evidence" value="ECO:0007669"/>
    <property type="project" value="UniProtKB-SubCell"/>
</dbReference>
<gene>
    <name evidence="7" type="ORF">D9758_001883</name>
</gene>
<accession>A0A8H5GTN7</accession>
<feature type="compositionally biased region" description="Acidic residues" evidence="4">
    <location>
        <begin position="1125"/>
        <end position="1135"/>
    </location>
</feature>
<feature type="compositionally biased region" description="Basic residues" evidence="4">
    <location>
        <begin position="960"/>
        <end position="969"/>
    </location>
</feature>
<dbReference type="AlphaFoldDB" id="A0A8H5GTN7"/>
<keyword evidence="8" id="KW-1185">Reference proteome</keyword>
<dbReference type="InterPro" id="IPR052087">
    <property type="entry name" value="RRP12"/>
</dbReference>
<evidence type="ECO:0000259" key="6">
    <source>
        <dbReference type="Pfam" id="PF25772"/>
    </source>
</evidence>
<comment type="subcellular location">
    <subcellularLocation>
        <location evidence="1">Nucleus</location>
    </subcellularLocation>
</comment>
<feature type="domain" description="RRP12 HEAT" evidence="5">
    <location>
        <begin position="310"/>
        <end position="599"/>
    </location>
</feature>
<feature type="compositionally biased region" description="Acidic residues" evidence="4">
    <location>
        <begin position="1000"/>
        <end position="1009"/>
    </location>
</feature>
<protein>
    <recommendedName>
        <fullName evidence="9">Ribosomal RNA-processing protein 12-like conserved domain-containing protein</fullName>
    </recommendedName>
</protein>
<dbReference type="OrthoDB" id="2192888at2759"/>
<proteinExistence type="inferred from homology"/>
<dbReference type="EMBL" id="JAACJM010000010">
    <property type="protein sequence ID" value="KAF5370856.1"/>
    <property type="molecule type" value="Genomic_DNA"/>
</dbReference>
<keyword evidence="3" id="KW-0539">Nucleus</keyword>
<dbReference type="SUPFAM" id="SSF48371">
    <property type="entry name" value="ARM repeat"/>
    <property type="match status" value="1"/>
</dbReference>
<sequence length="1198" mass="131318">MDEALAKIRVHTSSSLPHQKAPASLLVALESTFKEQKTEPSPTAYFASLLTTLDATIQKKELSLNEGDVLPAELYLIALIIPFVSVPVIRANLSTILNLTGPLFPSLIHYAPPLRSQLSLYGVVLSSLDRSQLEVHGIRQAFASILQLCLDPRPKPPSPMVRHPYTERVAEWAQSALKDVSQGGLQSKFKKSESSNDETAIHLLAFLRPLLPSLSSNSYPPITGLVLSLPHFGNPYLSQSSDDTSAVDANVFPDLLKTIMSLPPSKGDNSLAPAWVQVLGEAMATFCATDADACMNHINSVWKAVWPLLESNHTAVRQAAAKSLNLLLECISQSPESFHRFGDFSTQISKALTSVTFTRAIPEILQVASSLIINSQKTRVSMDDSMNQKVLSLIEQVGALRIAKGFEYKEAADATLASAMRVLGPEVLLELLPLNLEPSDRQAGREPRAFLLPLLTQPHPSPLSHFVSYFVPLSERMFDLQQQADQEGRDSEAKLWSVLVAQIWAGFSAYCHGTTDLETALNASFSQLLSQLLYSQPDLRLAVLRGLKAMVDSNVSIAEGNEEATNPAKIDAQKASHNVDFLRTQAESWLAVYFNVFGSVGRDSRGIVGDIIISWAGITPEAEINKAYAKVVGLLKSDLAKVSPSSAKTGTSGDDSITVTALDLLLLLLPYLSSADMTALFQKCLSPTLLSVKDNAIQKRGYKVLAKIVLSGKIPVDPEHVFHELDNLSDSLVPAAKKDRLNLLTALIPLIPSTAMHLIPSLIPEAVLGTKETSDKARTAAFELIITMGKKMSEGGVVKRDMIDGMEEDASTEAAANIEEFMKMVAGGLAGSSPHMISASITAVSRLVFEFKDQLSNDMKTEIFTTLLVFLSSANREIVKSVLGFIKLAIHTFPVETIQPHLKELVPALLNWSHDHKNHFKAKVRHIFERLLRRFSWEDVYSCASNEDASKVLINIKKRKERAKRKKEKKKDDDDDDDEKPQVNRNTGDAFEDILYGSESEIDESDDDESAQRSGARQNQKGQGMRLRMDVDEPMDLLQGVASRVTNTSSTKRRKPGQDAAQFKVDEDTGKMMINDSDSDEDAAGEDVSGTAYRESITSVDGFQRGPNGRIKFNKDTKKRRRNEDADDAMDVDDDEGKHSEKPKRRKSAKLGQEFKAKRAGGDVKKGGVDPYAYLSLSQASKKGRGGKAHIGIAGKKK</sequence>
<organism evidence="7 8">
    <name type="scientific">Tetrapyrgos nigripes</name>
    <dbReference type="NCBI Taxonomy" id="182062"/>
    <lineage>
        <taxon>Eukaryota</taxon>
        <taxon>Fungi</taxon>
        <taxon>Dikarya</taxon>
        <taxon>Basidiomycota</taxon>
        <taxon>Agaricomycotina</taxon>
        <taxon>Agaricomycetes</taxon>
        <taxon>Agaricomycetidae</taxon>
        <taxon>Agaricales</taxon>
        <taxon>Marasmiineae</taxon>
        <taxon>Marasmiaceae</taxon>
        <taxon>Tetrapyrgos</taxon>
    </lineage>
</organism>
<dbReference type="InterPro" id="IPR057860">
    <property type="entry name" value="HEAT_RRP12_N"/>
</dbReference>
<dbReference type="InterPro" id="IPR011989">
    <property type="entry name" value="ARM-like"/>
</dbReference>
<evidence type="ECO:0000256" key="1">
    <source>
        <dbReference type="ARBA" id="ARBA00004123"/>
    </source>
</evidence>
<feature type="region of interest" description="Disordered" evidence="4">
    <location>
        <begin position="960"/>
        <end position="1169"/>
    </location>
</feature>
<dbReference type="Pfam" id="PF08161">
    <property type="entry name" value="RRP12_HEAT"/>
    <property type="match status" value="1"/>
</dbReference>
<feature type="compositionally biased region" description="Basic and acidic residues" evidence="4">
    <location>
        <begin position="1153"/>
        <end position="1168"/>
    </location>
</feature>
<dbReference type="InterPro" id="IPR012978">
    <property type="entry name" value="HEAT_RRP12"/>
</dbReference>
<evidence type="ECO:0000313" key="7">
    <source>
        <dbReference type="EMBL" id="KAF5370856.1"/>
    </source>
</evidence>
<evidence type="ECO:0000256" key="3">
    <source>
        <dbReference type="ARBA" id="ARBA00023242"/>
    </source>
</evidence>
<evidence type="ECO:0000256" key="4">
    <source>
        <dbReference type="SAM" id="MobiDB-lite"/>
    </source>
</evidence>
<evidence type="ECO:0008006" key="9">
    <source>
        <dbReference type="Google" id="ProtNLM"/>
    </source>
</evidence>
<feature type="domain" description="RRP12 N-terminal HEAT" evidence="6">
    <location>
        <begin position="12"/>
        <end position="178"/>
    </location>
</feature>
<dbReference type="Pfam" id="PF25772">
    <property type="entry name" value="HEAT_RRP12_N"/>
    <property type="match status" value="1"/>
</dbReference>
<feature type="compositionally biased region" description="Polar residues" evidence="4">
    <location>
        <begin position="1012"/>
        <end position="1022"/>
    </location>
</feature>
<evidence type="ECO:0000256" key="2">
    <source>
        <dbReference type="ARBA" id="ARBA00007690"/>
    </source>
</evidence>